<evidence type="ECO:0000256" key="5">
    <source>
        <dbReference type="ARBA" id="ARBA00022984"/>
    </source>
</evidence>
<evidence type="ECO:0000256" key="2">
    <source>
        <dbReference type="ARBA" id="ARBA00022475"/>
    </source>
</evidence>
<proteinExistence type="inferred from homology"/>
<name>A0A285NEV6_9AQUI</name>
<dbReference type="Pfam" id="PF03023">
    <property type="entry name" value="MurJ"/>
    <property type="match status" value="1"/>
</dbReference>
<gene>
    <name evidence="11" type="ORF">SAMN06265182_0589</name>
</gene>
<feature type="transmembrane region" description="Helical" evidence="10">
    <location>
        <begin position="76"/>
        <end position="98"/>
    </location>
</feature>
<keyword evidence="3 10" id="KW-0812">Transmembrane</keyword>
<dbReference type="RefSeq" id="WP_096999779.1">
    <property type="nucleotide sequence ID" value="NZ_OBEI01000002.1"/>
</dbReference>
<dbReference type="GO" id="GO:0005886">
    <property type="term" value="C:plasma membrane"/>
    <property type="evidence" value="ECO:0007669"/>
    <property type="project" value="UniProtKB-SubCell"/>
</dbReference>
<evidence type="ECO:0000256" key="1">
    <source>
        <dbReference type="ARBA" id="ARBA00004651"/>
    </source>
</evidence>
<dbReference type="OrthoDB" id="9902813at2"/>
<feature type="transmembrane region" description="Helical" evidence="10">
    <location>
        <begin position="177"/>
        <end position="200"/>
    </location>
</feature>
<keyword evidence="12" id="KW-1185">Reference proteome</keyword>
<keyword evidence="4" id="KW-0133">Cell shape</keyword>
<feature type="transmembrane region" description="Helical" evidence="10">
    <location>
        <begin position="395"/>
        <end position="414"/>
    </location>
</feature>
<dbReference type="AlphaFoldDB" id="A0A285NEV6"/>
<feature type="transmembrane region" description="Helical" evidence="10">
    <location>
        <begin position="121"/>
        <end position="138"/>
    </location>
</feature>
<dbReference type="GO" id="GO:0009252">
    <property type="term" value="P:peptidoglycan biosynthetic process"/>
    <property type="evidence" value="ECO:0007669"/>
    <property type="project" value="UniProtKB-KW"/>
</dbReference>
<dbReference type="InterPro" id="IPR050833">
    <property type="entry name" value="Poly_Biosynth_Transport"/>
</dbReference>
<feature type="transmembrane region" description="Helical" evidence="10">
    <location>
        <begin position="370"/>
        <end position="389"/>
    </location>
</feature>
<evidence type="ECO:0000256" key="8">
    <source>
        <dbReference type="ARBA" id="ARBA00060041"/>
    </source>
</evidence>
<protein>
    <submittedName>
        <fullName evidence="11">Peptidoglycan biosynthesis protein MviN/MurJ, putative lipid II flippase</fullName>
    </submittedName>
</protein>
<dbReference type="EMBL" id="OBEI01000002">
    <property type="protein sequence ID" value="SNZ06181.1"/>
    <property type="molecule type" value="Genomic_DNA"/>
</dbReference>
<organism evidence="11 12">
    <name type="scientific">Persephonella hydrogeniphila</name>
    <dbReference type="NCBI Taxonomy" id="198703"/>
    <lineage>
        <taxon>Bacteria</taxon>
        <taxon>Pseudomonadati</taxon>
        <taxon>Aquificota</taxon>
        <taxon>Aquificia</taxon>
        <taxon>Aquificales</taxon>
        <taxon>Hydrogenothermaceae</taxon>
        <taxon>Persephonella</taxon>
    </lineage>
</organism>
<dbReference type="PANTHER" id="PTHR30250:SF11">
    <property type="entry name" value="O-ANTIGEN TRANSPORTER-RELATED"/>
    <property type="match status" value="1"/>
</dbReference>
<evidence type="ECO:0000256" key="9">
    <source>
        <dbReference type="ARBA" id="ARBA00061532"/>
    </source>
</evidence>
<feature type="transmembrane region" description="Helical" evidence="10">
    <location>
        <begin position="300"/>
        <end position="325"/>
    </location>
</feature>
<keyword evidence="2" id="KW-1003">Cell membrane</keyword>
<evidence type="ECO:0000256" key="6">
    <source>
        <dbReference type="ARBA" id="ARBA00022989"/>
    </source>
</evidence>
<feature type="transmembrane region" description="Helical" evidence="10">
    <location>
        <begin position="36"/>
        <end position="55"/>
    </location>
</feature>
<sequence>MFKLRYNLLALFQLSLGFIIYVFFIKLFGANNKTDAYFLAESMFSAFQLIQFMLVEQFMYFYHELKNKNRELAFDFYKFSVFLSLAVGFISVFLLYLLSDLIVNIFNFGLDEERKIFLKEIWNILIMGSLFTLINYVNIKVLNAENRFSIPYIIEAFPSLCVVLIFLYMFISSVHNIELVAYAKVIGLSLTALFSFYFVWKANIPIGIKLSHTKAKEFIKNSITMRFGHNIHNFLFIPITNNVLSTLPVGFASYYFYALKFARVVHSLVVGPQFRVFQSRISNEWYQNNKNKVLLLMKQYILLVTPFFLIVVLLIYIFLPVFFSLLGKTLSDNEVSIVGYLFLFSSLWYAVILIESIFVMISIVSKDSKIFIITNAIFIVIYFVLSWILKDVVGVYAIPLAAVIAQLVNFAFYTKYALRKLSIKLLQIFKGGGLYEKSS</sequence>
<evidence type="ECO:0000256" key="4">
    <source>
        <dbReference type="ARBA" id="ARBA00022960"/>
    </source>
</evidence>
<keyword evidence="6 10" id="KW-1133">Transmembrane helix</keyword>
<comment type="similarity">
    <text evidence="9">Belongs to the MurJ/MviN family.</text>
</comment>
<evidence type="ECO:0000313" key="12">
    <source>
        <dbReference type="Proteomes" id="UP000219036"/>
    </source>
</evidence>
<evidence type="ECO:0000256" key="3">
    <source>
        <dbReference type="ARBA" id="ARBA00022692"/>
    </source>
</evidence>
<feature type="transmembrane region" description="Helical" evidence="10">
    <location>
        <begin position="7"/>
        <end position="30"/>
    </location>
</feature>
<feature type="transmembrane region" description="Helical" evidence="10">
    <location>
        <begin position="337"/>
        <end position="363"/>
    </location>
</feature>
<keyword evidence="5" id="KW-0573">Peptidoglycan synthesis</keyword>
<keyword evidence="7 10" id="KW-0472">Membrane</keyword>
<dbReference type="InterPro" id="IPR004268">
    <property type="entry name" value="MurJ"/>
</dbReference>
<dbReference type="GO" id="GO:0008360">
    <property type="term" value="P:regulation of cell shape"/>
    <property type="evidence" value="ECO:0007669"/>
    <property type="project" value="UniProtKB-KW"/>
</dbReference>
<comment type="function">
    <text evidence="8">Involved in peptidoglycan biosynthesis. Transports lipid-linked peptidoglycan precursors from the inner to the outer leaflet of the cytoplasmic membrane.</text>
</comment>
<evidence type="ECO:0000256" key="7">
    <source>
        <dbReference type="ARBA" id="ARBA00023136"/>
    </source>
</evidence>
<evidence type="ECO:0000313" key="11">
    <source>
        <dbReference type="EMBL" id="SNZ06181.1"/>
    </source>
</evidence>
<comment type="subcellular location">
    <subcellularLocation>
        <location evidence="1">Cell membrane</location>
        <topology evidence="1">Multi-pass membrane protein</topology>
    </subcellularLocation>
</comment>
<dbReference type="PANTHER" id="PTHR30250">
    <property type="entry name" value="PST FAMILY PREDICTED COLANIC ACID TRANSPORTER"/>
    <property type="match status" value="1"/>
</dbReference>
<accession>A0A285NEV6</accession>
<reference evidence="12" key="1">
    <citation type="submission" date="2017-09" db="EMBL/GenBank/DDBJ databases">
        <authorList>
            <person name="Varghese N."/>
            <person name="Submissions S."/>
        </authorList>
    </citation>
    <scope>NUCLEOTIDE SEQUENCE [LARGE SCALE GENOMIC DNA]</scope>
    <source>
        <strain evidence="12">DSM 15103</strain>
    </source>
</reference>
<evidence type="ECO:0000256" key="10">
    <source>
        <dbReference type="SAM" id="Phobius"/>
    </source>
</evidence>
<feature type="transmembrane region" description="Helical" evidence="10">
    <location>
        <begin position="150"/>
        <end position="171"/>
    </location>
</feature>
<dbReference type="Proteomes" id="UP000219036">
    <property type="component" value="Unassembled WGS sequence"/>
</dbReference>